<proteinExistence type="predicted"/>
<dbReference type="GO" id="GO:0016020">
    <property type="term" value="C:membrane"/>
    <property type="evidence" value="ECO:0007669"/>
    <property type="project" value="UniProtKB-SubCell"/>
</dbReference>
<gene>
    <name evidence="6" type="ORF">AWJ20_832</name>
</gene>
<dbReference type="GO" id="GO:0022857">
    <property type="term" value="F:transmembrane transporter activity"/>
    <property type="evidence" value="ECO:0007669"/>
    <property type="project" value="InterPro"/>
</dbReference>
<feature type="transmembrane region" description="Helical" evidence="5">
    <location>
        <begin position="198"/>
        <end position="219"/>
    </location>
</feature>
<feature type="transmembrane region" description="Helical" evidence="5">
    <location>
        <begin position="141"/>
        <end position="166"/>
    </location>
</feature>
<dbReference type="PANTHER" id="PTHR42718">
    <property type="entry name" value="MAJOR FACILITATOR SUPERFAMILY MULTIDRUG TRANSPORTER MFSC"/>
    <property type="match status" value="1"/>
</dbReference>
<protein>
    <submittedName>
        <fullName evidence="6">Uncharacterized protein</fullName>
    </submittedName>
</protein>
<organism evidence="6 7">
    <name type="scientific">Sugiyamaella lignohabitans</name>
    <dbReference type="NCBI Taxonomy" id="796027"/>
    <lineage>
        <taxon>Eukaryota</taxon>
        <taxon>Fungi</taxon>
        <taxon>Dikarya</taxon>
        <taxon>Ascomycota</taxon>
        <taxon>Saccharomycotina</taxon>
        <taxon>Dipodascomycetes</taxon>
        <taxon>Dipodascales</taxon>
        <taxon>Trichomonascaceae</taxon>
        <taxon>Sugiyamaella</taxon>
    </lineage>
</organism>
<dbReference type="InterPro" id="IPR011701">
    <property type="entry name" value="MFS"/>
</dbReference>
<dbReference type="Proteomes" id="UP000189580">
    <property type="component" value="Chromosome a"/>
</dbReference>
<dbReference type="AlphaFoldDB" id="A0A167D7H3"/>
<dbReference type="GeneID" id="30037908"/>
<feature type="transmembrane region" description="Helical" evidence="5">
    <location>
        <begin position="70"/>
        <end position="90"/>
    </location>
</feature>
<evidence type="ECO:0000313" key="7">
    <source>
        <dbReference type="Proteomes" id="UP000189580"/>
    </source>
</evidence>
<feature type="transmembrane region" description="Helical" evidence="5">
    <location>
        <begin position="240"/>
        <end position="262"/>
    </location>
</feature>
<feature type="transmembrane region" description="Helical" evidence="5">
    <location>
        <begin position="102"/>
        <end position="121"/>
    </location>
</feature>
<dbReference type="KEGG" id="slb:AWJ20_832"/>
<feature type="transmembrane region" description="Helical" evidence="5">
    <location>
        <begin position="173"/>
        <end position="192"/>
    </location>
</feature>
<name>A0A167D7H3_9ASCO</name>
<reference evidence="6 7" key="1">
    <citation type="submission" date="2016-02" db="EMBL/GenBank/DDBJ databases">
        <title>Complete genome sequence and transcriptome regulation of the pentose utilising yeast Sugiyamaella lignohabitans.</title>
        <authorList>
            <person name="Bellasio M."/>
            <person name="Peymann A."/>
            <person name="Valli M."/>
            <person name="Sipitzky M."/>
            <person name="Graf A."/>
            <person name="Sauer M."/>
            <person name="Marx H."/>
            <person name="Mattanovich D."/>
        </authorList>
    </citation>
    <scope>NUCLEOTIDE SEQUENCE [LARGE SCALE GENOMIC DNA]</scope>
    <source>
        <strain evidence="6 7">CBS 10342</strain>
    </source>
</reference>
<evidence type="ECO:0000256" key="2">
    <source>
        <dbReference type="ARBA" id="ARBA00022692"/>
    </source>
</evidence>
<evidence type="ECO:0000256" key="4">
    <source>
        <dbReference type="ARBA" id="ARBA00023136"/>
    </source>
</evidence>
<dbReference type="EMBL" id="CP014501">
    <property type="protein sequence ID" value="ANB12575.1"/>
    <property type="molecule type" value="Genomic_DNA"/>
</dbReference>
<evidence type="ECO:0000256" key="1">
    <source>
        <dbReference type="ARBA" id="ARBA00004141"/>
    </source>
</evidence>
<evidence type="ECO:0000313" key="6">
    <source>
        <dbReference type="EMBL" id="ANB12575.1"/>
    </source>
</evidence>
<dbReference type="InterPro" id="IPR036259">
    <property type="entry name" value="MFS_trans_sf"/>
</dbReference>
<keyword evidence="7" id="KW-1185">Reference proteome</keyword>
<keyword evidence="4 5" id="KW-0472">Membrane</keyword>
<keyword evidence="3 5" id="KW-1133">Transmembrane helix</keyword>
<keyword evidence="2 5" id="KW-0812">Transmembrane</keyword>
<accession>A0A167D7H3</accession>
<sequence>MYGIGAIGVWKLVPYPMDPEENGAPPRSLREKLSGFDYGGIILATGGLTIFTFAITQANSLTNGWRSPTIISLLVLGVAFITAFCFYETYIPKNPLMPMSIWKYPGVALCMLISSCGWMAFNGITTYYCPLYFLKVVRVSPILATAYLTPYSIFGISVNIFAAFTLHRIPGRYLLIAGNLGYLGTSLIWALIPLGSNYWALPFPSMFLGVIGSDLAYNVGNIHILRSVSSKLQSSAAGMFNTNLQLSITVGLAASSAVVSTIVQNQDSASPELLLKGYHAGAWLAVGMSAVGLLMTPFLRIGLQGIDEKLPHDEV</sequence>
<feature type="transmembrane region" description="Helical" evidence="5">
    <location>
        <begin position="36"/>
        <end position="58"/>
    </location>
</feature>
<evidence type="ECO:0000256" key="3">
    <source>
        <dbReference type="ARBA" id="ARBA00022989"/>
    </source>
</evidence>
<comment type="subcellular location">
    <subcellularLocation>
        <location evidence="1">Membrane</location>
        <topology evidence="1">Multi-pass membrane protein</topology>
    </subcellularLocation>
</comment>
<dbReference type="PANTHER" id="PTHR42718:SF23">
    <property type="entry name" value="MAJOR FACILITATOR SUPERFAMILY (MFS) PROFILE DOMAIN-CONTAINING PROTEIN"/>
    <property type="match status" value="1"/>
</dbReference>
<evidence type="ECO:0000256" key="5">
    <source>
        <dbReference type="SAM" id="Phobius"/>
    </source>
</evidence>
<dbReference type="Pfam" id="PF07690">
    <property type="entry name" value="MFS_1"/>
    <property type="match status" value="1"/>
</dbReference>
<dbReference type="SUPFAM" id="SSF103473">
    <property type="entry name" value="MFS general substrate transporter"/>
    <property type="match status" value="1"/>
</dbReference>
<feature type="transmembrane region" description="Helical" evidence="5">
    <location>
        <begin position="282"/>
        <end position="303"/>
    </location>
</feature>
<dbReference type="RefSeq" id="XP_018735052.1">
    <property type="nucleotide sequence ID" value="XM_018882800.1"/>
</dbReference>
<dbReference type="OrthoDB" id="2130629at2759"/>
<dbReference type="Gene3D" id="1.20.1250.20">
    <property type="entry name" value="MFS general substrate transporter like domains"/>
    <property type="match status" value="1"/>
</dbReference>